<organism evidence="5 6">
    <name type="scientific">Rhinopithecimicrobium faecis</name>
    <dbReference type="NCBI Taxonomy" id="2820698"/>
    <lineage>
        <taxon>Bacteria</taxon>
        <taxon>Pseudomonadati</taxon>
        <taxon>Bacteroidota</taxon>
        <taxon>Sphingobacteriia</taxon>
        <taxon>Sphingobacteriales</taxon>
        <taxon>Sphingobacteriaceae</taxon>
        <taxon>Rhinopithecimicrobium</taxon>
    </lineage>
</organism>
<sequence>MKNILTKSLLFVAAALLVGLIVYRINTNKKNDAPRERAGKSALTVGAKVIQPQQFSEELSLSGSLEANEQITIQPEISGLVVSINFQEGAMVAKGQVLLTLNDAELQAQLNQVKTQNNLALENNRRAKLLLEKEAISREEYESANATYRSSLAQIQLIQAQLSKTVIRAPFSGIVGLRNISKGGYITPATVVAQLVNVDQLKVTFSIPEKYASKVQKGQNIQFNVDGSRDRHTAKIYAIEPTIQTDSRTLQVKALAPNTWKKLMPGQFATVNFPLEATDNSLLIPSEALIPIQNGKKVFLYKNGKAKEVLVQIGSRTKDDVVIVSGMQAGDTLLTTGVMTLKDGAEVTVKFR</sequence>
<dbReference type="Pfam" id="PF25954">
    <property type="entry name" value="Beta-barrel_RND_2"/>
    <property type="match status" value="1"/>
</dbReference>
<feature type="domain" description="Multidrug resistance protein MdtA-like barrel-sandwich hybrid" evidence="2">
    <location>
        <begin position="69"/>
        <end position="191"/>
    </location>
</feature>
<evidence type="ECO:0000313" key="5">
    <source>
        <dbReference type="EMBL" id="MBP3944547.1"/>
    </source>
</evidence>
<accession>A0A8T4HGV9</accession>
<dbReference type="Pfam" id="PF25989">
    <property type="entry name" value="YknX_C"/>
    <property type="match status" value="1"/>
</dbReference>
<dbReference type="NCBIfam" id="TIGR01730">
    <property type="entry name" value="RND_mfp"/>
    <property type="match status" value="1"/>
</dbReference>
<reference evidence="5" key="1">
    <citation type="submission" date="2021-03" db="EMBL/GenBank/DDBJ databases">
        <authorList>
            <person name="Lu T."/>
            <person name="Wang Q."/>
            <person name="Han X."/>
        </authorList>
    </citation>
    <scope>NUCLEOTIDE SEQUENCE</scope>
    <source>
        <strain evidence="5">WQ 2009</strain>
    </source>
</reference>
<dbReference type="RefSeq" id="WP_353548061.1">
    <property type="nucleotide sequence ID" value="NZ_JAGKSB010000024.1"/>
</dbReference>
<comment type="caution">
    <text evidence="5">The sequence shown here is derived from an EMBL/GenBank/DDBJ whole genome shotgun (WGS) entry which is preliminary data.</text>
</comment>
<dbReference type="Gene3D" id="2.40.30.170">
    <property type="match status" value="1"/>
</dbReference>
<dbReference type="PANTHER" id="PTHR30469">
    <property type="entry name" value="MULTIDRUG RESISTANCE PROTEIN MDTA"/>
    <property type="match status" value="1"/>
</dbReference>
<evidence type="ECO:0000313" key="6">
    <source>
        <dbReference type="Proteomes" id="UP000679691"/>
    </source>
</evidence>
<dbReference type="Pfam" id="PF25917">
    <property type="entry name" value="BSH_RND"/>
    <property type="match status" value="1"/>
</dbReference>
<dbReference type="InterPro" id="IPR058637">
    <property type="entry name" value="YknX-like_C"/>
</dbReference>
<dbReference type="InterPro" id="IPR006143">
    <property type="entry name" value="RND_pump_MFP"/>
</dbReference>
<protein>
    <submittedName>
        <fullName evidence="5">Efflux RND transporter periplasmic adaptor subunit</fullName>
    </submittedName>
</protein>
<dbReference type="Gene3D" id="2.40.420.20">
    <property type="match status" value="1"/>
</dbReference>
<feature type="domain" description="CusB-like beta-barrel" evidence="3">
    <location>
        <begin position="203"/>
        <end position="273"/>
    </location>
</feature>
<dbReference type="InterPro" id="IPR058792">
    <property type="entry name" value="Beta-barrel_RND_2"/>
</dbReference>
<dbReference type="EMBL" id="JAGKSB010000024">
    <property type="protein sequence ID" value="MBP3944547.1"/>
    <property type="molecule type" value="Genomic_DNA"/>
</dbReference>
<keyword evidence="6" id="KW-1185">Reference proteome</keyword>
<dbReference type="GO" id="GO:0015562">
    <property type="term" value="F:efflux transmembrane transporter activity"/>
    <property type="evidence" value="ECO:0007669"/>
    <property type="project" value="TreeGrafter"/>
</dbReference>
<dbReference type="Gene3D" id="2.40.50.100">
    <property type="match status" value="1"/>
</dbReference>
<dbReference type="InterPro" id="IPR058625">
    <property type="entry name" value="MdtA-like_BSH"/>
</dbReference>
<evidence type="ECO:0000256" key="1">
    <source>
        <dbReference type="ARBA" id="ARBA00009477"/>
    </source>
</evidence>
<dbReference type="FunFam" id="2.40.30.170:FF:000010">
    <property type="entry name" value="Efflux RND transporter periplasmic adaptor subunit"/>
    <property type="match status" value="1"/>
</dbReference>
<comment type="similarity">
    <text evidence="1">Belongs to the membrane fusion protein (MFP) (TC 8.A.1) family.</text>
</comment>
<feature type="domain" description="YknX-like C-terminal permuted SH3-like" evidence="4">
    <location>
        <begin position="283"/>
        <end position="349"/>
    </location>
</feature>
<proteinExistence type="inferred from homology"/>
<evidence type="ECO:0000259" key="3">
    <source>
        <dbReference type="Pfam" id="PF25954"/>
    </source>
</evidence>
<dbReference type="SUPFAM" id="SSF111369">
    <property type="entry name" value="HlyD-like secretion proteins"/>
    <property type="match status" value="1"/>
</dbReference>
<name>A0A8T4HGV9_9SPHI</name>
<dbReference type="GO" id="GO:1990281">
    <property type="term" value="C:efflux pump complex"/>
    <property type="evidence" value="ECO:0007669"/>
    <property type="project" value="TreeGrafter"/>
</dbReference>
<dbReference type="PANTHER" id="PTHR30469:SF36">
    <property type="entry name" value="BLL3903 PROTEIN"/>
    <property type="match status" value="1"/>
</dbReference>
<dbReference type="AlphaFoldDB" id="A0A8T4HGV9"/>
<gene>
    <name evidence="5" type="ORF">J5U18_13485</name>
</gene>
<dbReference type="Proteomes" id="UP000679691">
    <property type="component" value="Unassembled WGS sequence"/>
</dbReference>
<evidence type="ECO:0000259" key="2">
    <source>
        <dbReference type="Pfam" id="PF25917"/>
    </source>
</evidence>
<evidence type="ECO:0000259" key="4">
    <source>
        <dbReference type="Pfam" id="PF25989"/>
    </source>
</evidence>
<dbReference type="Gene3D" id="1.10.287.470">
    <property type="entry name" value="Helix hairpin bin"/>
    <property type="match status" value="1"/>
</dbReference>